<evidence type="ECO:0000256" key="15">
    <source>
        <dbReference type="SAM" id="MobiDB-lite"/>
    </source>
</evidence>
<dbReference type="Pfam" id="PF13868">
    <property type="entry name" value="TPH"/>
    <property type="match status" value="1"/>
</dbReference>
<dbReference type="HOGENOM" id="CLU_034848_0_0_1"/>
<evidence type="ECO:0000259" key="16">
    <source>
        <dbReference type="Pfam" id="PF13868"/>
    </source>
</evidence>
<dbReference type="KEGG" id="hro:HELRODRAFT_167287"/>
<feature type="domain" description="Trichohyalin-plectin-homology" evidence="16">
    <location>
        <begin position="112"/>
        <end position="462"/>
    </location>
</feature>
<dbReference type="eggNOG" id="ENOG502QS9D">
    <property type="taxonomic scope" value="Eukaryota"/>
</dbReference>
<organism evidence="18 19">
    <name type="scientific">Helobdella robusta</name>
    <name type="common">Californian leech</name>
    <dbReference type="NCBI Taxonomy" id="6412"/>
    <lineage>
        <taxon>Eukaryota</taxon>
        <taxon>Metazoa</taxon>
        <taxon>Spiralia</taxon>
        <taxon>Lophotrochozoa</taxon>
        <taxon>Annelida</taxon>
        <taxon>Clitellata</taxon>
        <taxon>Hirudinea</taxon>
        <taxon>Rhynchobdellida</taxon>
        <taxon>Glossiphoniidae</taxon>
        <taxon>Helobdella</taxon>
    </lineage>
</organism>
<feature type="coiled-coil region" evidence="14">
    <location>
        <begin position="228"/>
        <end position="367"/>
    </location>
</feature>
<gene>
    <name evidence="18" type="primary">20201880</name>
    <name evidence="17" type="ORF">HELRODRAFT_167287</name>
</gene>
<keyword evidence="19" id="KW-1185">Reference proteome</keyword>
<evidence type="ECO:0000256" key="14">
    <source>
        <dbReference type="SAM" id="Coils"/>
    </source>
</evidence>
<evidence type="ECO:0000313" key="18">
    <source>
        <dbReference type="EnsemblMetazoa" id="HelroP167287"/>
    </source>
</evidence>
<dbReference type="PANTHER" id="PTHR19265:SF0">
    <property type="entry name" value="MEIOSIS-SPECIFIC NUCLEAR STRUCTURAL PROTEIN 1"/>
    <property type="match status" value="1"/>
</dbReference>
<keyword evidence="5" id="KW-0963">Cytoplasm</keyword>
<dbReference type="STRING" id="6412.T1EZ80"/>
<evidence type="ECO:0000256" key="11">
    <source>
        <dbReference type="ARBA" id="ARBA00023254"/>
    </source>
</evidence>
<evidence type="ECO:0000313" key="19">
    <source>
        <dbReference type="Proteomes" id="UP000015101"/>
    </source>
</evidence>
<keyword evidence="10" id="KW-0539">Nucleus</keyword>
<dbReference type="CTD" id="20201880"/>
<dbReference type="AlphaFoldDB" id="T1EZ80"/>
<reference evidence="18" key="3">
    <citation type="submission" date="2015-06" db="UniProtKB">
        <authorList>
            <consortium name="EnsemblMetazoa"/>
        </authorList>
    </citation>
    <scope>IDENTIFICATION</scope>
</reference>
<keyword evidence="11" id="KW-0469">Meiosis</keyword>
<reference evidence="17 19" key="2">
    <citation type="journal article" date="2013" name="Nature">
        <title>Insights into bilaterian evolution from three spiralian genomes.</title>
        <authorList>
            <person name="Simakov O."/>
            <person name="Marletaz F."/>
            <person name="Cho S.J."/>
            <person name="Edsinger-Gonzales E."/>
            <person name="Havlak P."/>
            <person name="Hellsten U."/>
            <person name="Kuo D.H."/>
            <person name="Larsson T."/>
            <person name="Lv J."/>
            <person name="Arendt D."/>
            <person name="Savage R."/>
            <person name="Osoegawa K."/>
            <person name="de Jong P."/>
            <person name="Grimwood J."/>
            <person name="Chapman J.A."/>
            <person name="Shapiro H."/>
            <person name="Aerts A."/>
            <person name="Otillar R.P."/>
            <person name="Terry A.Y."/>
            <person name="Boore J.L."/>
            <person name="Grigoriev I.V."/>
            <person name="Lindberg D.R."/>
            <person name="Seaver E.C."/>
            <person name="Weisblat D.A."/>
            <person name="Putnam N.H."/>
            <person name="Rokhsar D.S."/>
        </authorList>
    </citation>
    <scope>NUCLEOTIDE SEQUENCE</scope>
</reference>
<feature type="coiled-coil region" evidence="14">
    <location>
        <begin position="405"/>
        <end position="446"/>
    </location>
</feature>
<keyword evidence="9" id="KW-0206">Cytoskeleton</keyword>
<evidence type="ECO:0000256" key="1">
    <source>
        <dbReference type="ARBA" id="ARBA00004123"/>
    </source>
</evidence>
<comment type="similarity">
    <text evidence="3">Belongs to the MNS1 family.</text>
</comment>
<keyword evidence="7 14" id="KW-0175">Coiled coil</keyword>
<evidence type="ECO:0000313" key="17">
    <source>
        <dbReference type="EMBL" id="ESO10787.1"/>
    </source>
</evidence>
<evidence type="ECO:0000256" key="12">
    <source>
        <dbReference type="ARBA" id="ARBA00023273"/>
    </source>
</evidence>
<dbReference type="EnsemblMetazoa" id="HelroT167287">
    <property type="protein sequence ID" value="HelroP167287"/>
    <property type="gene ID" value="HelroG167287"/>
</dbReference>
<keyword evidence="12" id="KW-0966">Cell projection</keyword>
<evidence type="ECO:0000256" key="8">
    <source>
        <dbReference type="ARBA" id="ARBA00023069"/>
    </source>
</evidence>
<evidence type="ECO:0000256" key="13">
    <source>
        <dbReference type="ARBA" id="ARBA00046114"/>
    </source>
</evidence>
<dbReference type="OrthoDB" id="197839at2759"/>
<dbReference type="InParanoid" id="T1EZ80"/>
<proteinExistence type="inferred from homology"/>
<keyword evidence="8" id="KW-0969">Cilium</keyword>
<keyword evidence="6" id="KW-0282">Flagellum</keyword>
<dbReference type="GO" id="GO:0051321">
    <property type="term" value="P:meiotic cell cycle"/>
    <property type="evidence" value="ECO:0007669"/>
    <property type="project" value="UniProtKB-KW"/>
</dbReference>
<dbReference type="EMBL" id="KB095858">
    <property type="protein sequence ID" value="ESO10787.1"/>
    <property type="molecule type" value="Genomic_DNA"/>
</dbReference>
<sequence length="487" mass="60218">MLSKRTHAQQQQRINRERVSEAMVFDNTQQYKQMEMKNTMMQIDERAVQRRNWREKMMEVDEAEKRDAYFKHQESERLRRERQEEEERMEEEAKRMNEEKIRNEKIRQKIVSNNEELKKLERQIQAAYAMKSMQEQMKKHGVSKQQEVAKDIEYAKILEEQNKKTNEKMMEDERMKLMASESYKKDLQLQKQTSELLKQEMRNKMMDWDKHLVDEEVRKIKEEDETSAQLARERRENYRKAIEEDEMTTAKMKMMMKMKTMMEEERIERYEKEKMLEEERRRNVRVEQNVAKERVKNELAARLKEEQEQRDELEQARLLLSQEELEQRHKINEQEKEIKRLREREELQRVREEMMMMRERMRRRDKEEEELFKKEMMLKFAEGDRLEQMNAQKQRLKRLEHQRQIEMMLEDKRKHQEMLREQELKALENEERIKAIEKLIVEEERKKLLKLHAPNLIGYLPKGVIRDENDLQMLGPDFIDSYQTIYA</sequence>
<dbReference type="PANTHER" id="PTHR19265">
    <property type="entry name" value="MEIOSIS-SPECIFIC NUCLEAR STRUCTURAL PROTEIN 1"/>
    <property type="match status" value="1"/>
</dbReference>
<dbReference type="EMBL" id="AMQM01002745">
    <property type="status" value="NOT_ANNOTATED_CDS"/>
    <property type="molecule type" value="Genomic_DNA"/>
</dbReference>
<dbReference type="GO" id="GO:0031514">
    <property type="term" value="C:motile cilium"/>
    <property type="evidence" value="ECO:0000318"/>
    <property type="project" value="GO_Central"/>
</dbReference>
<comment type="subcellular location">
    <subcellularLocation>
        <location evidence="2">Cytoplasm</location>
        <location evidence="2">Cytoskeleton</location>
        <location evidence="2">Flagellum axoneme</location>
    </subcellularLocation>
    <subcellularLocation>
        <location evidence="1">Nucleus</location>
    </subcellularLocation>
</comment>
<name>T1EZ80_HELRO</name>
<evidence type="ECO:0000256" key="10">
    <source>
        <dbReference type="ARBA" id="ARBA00023242"/>
    </source>
</evidence>
<comment type="function">
    <text evidence="13">Microtubule inner protein (MIP) part of the dynein-decorated doublet microtubules (DMTs) in cilia axoneme, which is required for motile cilia beating. May play a role in the control of meiotic division and germ cell differentiation through regulation of pairing and recombination during meiosis. Required for sperm flagella assembly. May play a role in the assembly and function of the outer dynein arm-docking complex (ODA-DC). ODA-DC mediates outer dynein arms (ODA) binding onto the axonemal doublet microtubules.</text>
</comment>
<evidence type="ECO:0000256" key="5">
    <source>
        <dbReference type="ARBA" id="ARBA00022490"/>
    </source>
</evidence>
<evidence type="ECO:0000256" key="2">
    <source>
        <dbReference type="ARBA" id="ARBA00004611"/>
    </source>
</evidence>
<evidence type="ECO:0000256" key="3">
    <source>
        <dbReference type="ARBA" id="ARBA00009158"/>
    </source>
</evidence>
<feature type="region of interest" description="Disordered" evidence="15">
    <location>
        <begin position="74"/>
        <end position="93"/>
    </location>
</feature>
<protein>
    <recommendedName>
        <fullName evidence="4">Meiosis-specific nuclear structural protein 1</fullName>
    </recommendedName>
</protein>
<evidence type="ECO:0000256" key="6">
    <source>
        <dbReference type="ARBA" id="ARBA00022846"/>
    </source>
</evidence>
<accession>T1EZ80</accession>
<dbReference type="OMA" id="QIRNQMV"/>
<dbReference type="InterPro" id="IPR043597">
    <property type="entry name" value="TPH_dom"/>
</dbReference>
<dbReference type="InterPro" id="IPR026504">
    <property type="entry name" value="MNS1"/>
</dbReference>
<evidence type="ECO:0000256" key="4">
    <source>
        <dbReference type="ARBA" id="ARBA00014813"/>
    </source>
</evidence>
<evidence type="ECO:0000256" key="9">
    <source>
        <dbReference type="ARBA" id="ARBA00023212"/>
    </source>
</evidence>
<dbReference type="GeneID" id="20201880"/>
<evidence type="ECO:0000256" key="7">
    <source>
        <dbReference type="ARBA" id="ARBA00023054"/>
    </source>
</evidence>
<dbReference type="GO" id="GO:0044782">
    <property type="term" value="P:cilium organization"/>
    <property type="evidence" value="ECO:0000318"/>
    <property type="project" value="GO_Central"/>
</dbReference>
<dbReference type="RefSeq" id="XP_009011056.1">
    <property type="nucleotide sequence ID" value="XM_009012808.1"/>
</dbReference>
<dbReference type="Proteomes" id="UP000015101">
    <property type="component" value="Unassembled WGS sequence"/>
</dbReference>
<reference evidence="19" key="1">
    <citation type="submission" date="2012-12" db="EMBL/GenBank/DDBJ databases">
        <authorList>
            <person name="Hellsten U."/>
            <person name="Grimwood J."/>
            <person name="Chapman J.A."/>
            <person name="Shapiro H."/>
            <person name="Aerts A."/>
            <person name="Otillar R.P."/>
            <person name="Terry A.Y."/>
            <person name="Boore J.L."/>
            <person name="Simakov O."/>
            <person name="Marletaz F."/>
            <person name="Cho S.-J."/>
            <person name="Edsinger-Gonzales E."/>
            <person name="Havlak P."/>
            <person name="Kuo D.-H."/>
            <person name="Larsson T."/>
            <person name="Lv J."/>
            <person name="Arendt D."/>
            <person name="Savage R."/>
            <person name="Osoegawa K."/>
            <person name="de Jong P."/>
            <person name="Lindberg D.R."/>
            <person name="Seaver E.C."/>
            <person name="Weisblat D.A."/>
            <person name="Putnam N.H."/>
            <person name="Grigoriev I.V."/>
            <person name="Rokhsar D.S."/>
        </authorList>
    </citation>
    <scope>NUCLEOTIDE SEQUENCE</scope>
</reference>
<dbReference type="GO" id="GO:0005634">
    <property type="term" value="C:nucleus"/>
    <property type="evidence" value="ECO:0007669"/>
    <property type="project" value="UniProtKB-SubCell"/>
</dbReference>